<feature type="region of interest" description="Disordered" evidence="1">
    <location>
        <begin position="69"/>
        <end position="90"/>
    </location>
</feature>
<comment type="caution">
    <text evidence="2">The sequence shown here is derived from an EMBL/GenBank/DDBJ whole genome shotgun (WGS) entry which is preliminary data.</text>
</comment>
<accession>A0A7J8KBP2</accession>
<evidence type="ECO:0000313" key="2">
    <source>
        <dbReference type="EMBL" id="KAF6506248.1"/>
    </source>
</evidence>
<feature type="region of interest" description="Disordered" evidence="1">
    <location>
        <begin position="112"/>
        <end position="147"/>
    </location>
</feature>
<feature type="compositionally biased region" description="Polar residues" evidence="1">
    <location>
        <begin position="129"/>
        <end position="140"/>
    </location>
</feature>
<dbReference type="Proteomes" id="UP000593571">
    <property type="component" value="Unassembled WGS sequence"/>
</dbReference>
<dbReference type="AlphaFoldDB" id="A0A7J8KBP2"/>
<dbReference type="EMBL" id="JACASE010000001">
    <property type="protein sequence ID" value="KAF6506248.1"/>
    <property type="molecule type" value="Genomic_DNA"/>
</dbReference>
<evidence type="ECO:0000256" key="1">
    <source>
        <dbReference type="SAM" id="MobiDB-lite"/>
    </source>
</evidence>
<gene>
    <name evidence="2" type="ORF">HJG63_008034</name>
</gene>
<reference evidence="2 3" key="1">
    <citation type="journal article" date="2020" name="Nature">
        <title>Six reference-quality genomes reveal evolution of bat adaptations.</title>
        <authorList>
            <person name="Jebb D."/>
            <person name="Huang Z."/>
            <person name="Pippel M."/>
            <person name="Hughes G.M."/>
            <person name="Lavrichenko K."/>
            <person name="Devanna P."/>
            <person name="Winkler S."/>
            <person name="Jermiin L.S."/>
            <person name="Skirmuntt E.C."/>
            <person name="Katzourakis A."/>
            <person name="Burkitt-Gray L."/>
            <person name="Ray D.A."/>
            <person name="Sullivan K.A.M."/>
            <person name="Roscito J.G."/>
            <person name="Kirilenko B.M."/>
            <person name="Davalos L.M."/>
            <person name="Corthals A.P."/>
            <person name="Power M.L."/>
            <person name="Jones G."/>
            <person name="Ransome R.D."/>
            <person name="Dechmann D.K.N."/>
            <person name="Locatelli A.G."/>
            <person name="Puechmaille S.J."/>
            <person name="Fedrigo O."/>
            <person name="Jarvis E.D."/>
            <person name="Hiller M."/>
            <person name="Vernes S.C."/>
            <person name="Myers E.W."/>
            <person name="Teeling E.C."/>
        </authorList>
    </citation>
    <scope>NUCLEOTIDE SEQUENCE [LARGE SCALE GENOMIC DNA]</scope>
    <source>
        <strain evidence="2">MRouAeg1</strain>
        <tissue evidence="2">Muscle</tissue>
    </source>
</reference>
<keyword evidence="3" id="KW-1185">Reference proteome</keyword>
<evidence type="ECO:0000313" key="3">
    <source>
        <dbReference type="Proteomes" id="UP000593571"/>
    </source>
</evidence>
<proteinExistence type="predicted"/>
<sequence length="147" mass="15406">MFGDRVSILSVGVCTGGSARSLRPSRCEPRRALCLRYVYMTSPARNQLSKDDTHTNSCQSITRVSSHQILVDFGPSRPPGGAGGDWPPTKRGLVAAGSDAVDLRGSIAGGLFFRAGHQEPRDGGGSPGRTGSTLSESAVESLSIHPL</sequence>
<name>A0A7J8KBP2_ROUAE</name>
<protein>
    <submittedName>
        <fullName evidence="2">Uncharacterized protein</fullName>
    </submittedName>
</protein>
<organism evidence="2 3">
    <name type="scientific">Rousettus aegyptiacus</name>
    <name type="common">Egyptian fruit bat</name>
    <name type="synonym">Pteropus aegyptiacus</name>
    <dbReference type="NCBI Taxonomy" id="9407"/>
    <lineage>
        <taxon>Eukaryota</taxon>
        <taxon>Metazoa</taxon>
        <taxon>Chordata</taxon>
        <taxon>Craniata</taxon>
        <taxon>Vertebrata</taxon>
        <taxon>Euteleostomi</taxon>
        <taxon>Mammalia</taxon>
        <taxon>Eutheria</taxon>
        <taxon>Laurasiatheria</taxon>
        <taxon>Chiroptera</taxon>
        <taxon>Yinpterochiroptera</taxon>
        <taxon>Pteropodoidea</taxon>
        <taxon>Pteropodidae</taxon>
        <taxon>Rousettinae</taxon>
        <taxon>Rousettus</taxon>
    </lineage>
</organism>